<dbReference type="InterPro" id="IPR020011">
    <property type="entry name" value="FimV_C"/>
</dbReference>
<feature type="region of interest" description="Disordered" evidence="2">
    <location>
        <begin position="705"/>
        <end position="730"/>
    </location>
</feature>
<organism evidence="5 6">
    <name type="scientific">Dyella tabacisoli</name>
    <dbReference type="NCBI Taxonomy" id="2282381"/>
    <lineage>
        <taxon>Bacteria</taxon>
        <taxon>Pseudomonadati</taxon>
        <taxon>Pseudomonadota</taxon>
        <taxon>Gammaproteobacteria</taxon>
        <taxon>Lysobacterales</taxon>
        <taxon>Rhodanobacteraceae</taxon>
        <taxon>Dyella</taxon>
    </lineage>
</organism>
<gene>
    <name evidence="5" type="ORF">DVJ77_02210</name>
</gene>
<dbReference type="OrthoDB" id="5298707at2"/>
<evidence type="ECO:0000256" key="2">
    <source>
        <dbReference type="SAM" id="MobiDB-lite"/>
    </source>
</evidence>
<reference evidence="5 6" key="1">
    <citation type="submission" date="2018-07" db="EMBL/GenBank/DDBJ databases">
        <title>Dyella tabacisoli L4-6T, whole genome shotgun sequence.</title>
        <authorList>
            <person name="Zhou X.-K."/>
            <person name="Li W.-J."/>
            <person name="Duan Y.-Q."/>
        </authorList>
    </citation>
    <scope>NUCLEOTIDE SEQUENCE [LARGE SCALE GENOMIC DNA]</scope>
    <source>
        <strain evidence="5 6">L4-6</strain>
    </source>
</reference>
<dbReference type="InterPro" id="IPR057840">
    <property type="entry name" value="FimV_N"/>
</dbReference>
<feature type="compositionally biased region" description="Polar residues" evidence="2">
    <location>
        <begin position="285"/>
        <end position="299"/>
    </location>
</feature>
<evidence type="ECO:0000256" key="3">
    <source>
        <dbReference type="SAM" id="SignalP"/>
    </source>
</evidence>
<feature type="compositionally biased region" description="Basic and acidic residues" evidence="2">
    <location>
        <begin position="767"/>
        <end position="777"/>
    </location>
</feature>
<feature type="domain" description="FimV N-terminal" evidence="4">
    <location>
        <begin position="23"/>
        <end position="128"/>
    </location>
</feature>
<protein>
    <submittedName>
        <fullName evidence="5">Fimbrial protein FimV</fullName>
    </submittedName>
</protein>
<sequence>MNRSLKLSVLLALALGSSQAVALELGQIQIKSALGQPLLAEIPLNPENPAELQNLTAKLASSDAFAQANIAAPTVLLQFSVVDGANGKKVIRVTSSAPINDPYLDLLVEVNSGANKSVREFTVLLDPPSTPAQAPIARAPTAAPTHTRTPRQAAPAADADTTVTRSRKAPAAAKSATAPAESAGDGKLGPVERGQTLSGIARRVAPAGVDVNQMLVALKQANPDAFYRDNINALKTGAVLRVPSKEDAQALATAAAMAEVSRQNSDWRAGAAKVPTTVADAGTRPSASSAPTKSANTSDRLALVPAKDGGATAAGKGSNGGKADSAALHQDLLRSQETLTALQQQGDELKSRLKDLEDINGKNERLLSLKDNEIAELQHKLAEARKSAGTPAHVEDKPVVATALSEAKPASVAAAAQPAVAASSHAAVTAPLADTPAHATTTTAATAVASTAAAPPKPVAAAAAKPAPSKPAPAPVAEEPWYMQTWAWAAGAGAVVVLALLALLGRRRKPAVVAPAANGSSLADRFGAMPVGGADPDQDELLDQLAEHPDDIGLHLELVSLYYGRRDIEHFEAAAEAMHAHISNPQQLEWQDVVSMGEDLVPGHPLFTNTAPQPPQSADEHAALHHFDLDSYSTDQGLGMPPVKPAPLPAHDAPATVSEYHFGFNLTPTPPELPVATKPVQHEPVEPIAPAPQHERTSWQFADEPADAPHAASSAASKEPHEFGHFSDDPADTKLDLARAYLDMGDPDGARSMLEEVLHEGSQMQKDTAKRLLADLH</sequence>
<dbReference type="NCBIfam" id="TIGR03505">
    <property type="entry name" value="FimV_core"/>
    <property type="match status" value="1"/>
</dbReference>
<dbReference type="Gene3D" id="3.10.350.10">
    <property type="entry name" value="LysM domain"/>
    <property type="match status" value="1"/>
</dbReference>
<feature type="coiled-coil region" evidence="1">
    <location>
        <begin position="339"/>
        <end position="387"/>
    </location>
</feature>
<dbReference type="Pfam" id="PF25800">
    <property type="entry name" value="FimV_N"/>
    <property type="match status" value="1"/>
</dbReference>
<dbReference type="InterPro" id="IPR036779">
    <property type="entry name" value="LysM_dom_sf"/>
</dbReference>
<feature type="signal peptide" evidence="3">
    <location>
        <begin position="1"/>
        <end position="22"/>
    </location>
</feature>
<dbReference type="Proteomes" id="UP000253782">
    <property type="component" value="Unassembled WGS sequence"/>
</dbReference>
<evidence type="ECO:0000313" key="6">
    <source>
        <dbReference type="Proteomes" id="UP000253782"/>
    </source>
</evidence>
<dbReference type="InterPro" id="IPR018392">
    <property type="entry name" value="LysM"/>
</dbReference>
<dbReference type="AlphaFoldDB" id="A0A369USG8"/>
<dbReference type="EMBL" id="QQAH01000001">
    <property type="protein sequence ID" value="RDD83417.1"/>
    <property type="molecule type" value="Genomic_DNA"/>
</dbReference>
<feature type="compositionally biased region" description="Low complexity" evidence="2">
    <location>
        <begin position="708"/>
        <end position="717"/>
    </location>
</feature>
<feature type="region of interest" description="Disordered" evidence="2">
    <location>
        <begin position="746"/>
        <end position="777"/>
    </location>
</feature>
<feature type="region of interest" description="Disordered" evidence="2">
    <location>
        <begin position="276"/>
        <end position="299"/>
    </location>
</feature>
<feature type="compositionally biased region" description="Basic and acidic residues" evidence="2">
    <location>
        <begin position="718"/>
        <end position="730"/>
    </location>
</feature>
<dbReference type="CDD" id="cd00118">
    <property type="entry name" value="LysM"/>
    <property type="match status" value="1"/>
</dbReference>
<name>A0A369USG8_9GAMM</name>
<evidence type="ECO:0000256" key="1">
    <source>
        <dbReference type="SAM" id="Coils"/>
    </source>
</evidence>
<evidence type="ECO:0000313" key="5">
    <source>
        <dbReference type="EMBL" id="RDD83417.1"/>
    </source>
</evidence>
<feature type="region of interest" description="Disordered" evidence="2">
    <location>
        <begin position="129"/>
        <end position="193"/>
    </location>
</feature>
<keyword evidence="3" id="KW-0732">Signal</keyword>
<feature type="compositionally biased region" description="Low complexity" evidence="2">
    <location>
        <begin position="131"/>
        <end position="180"/>
    </location>
</feature>
<dbReference type="RefSeq" id="WP_114843809.1">
    <property type="nucleotide sequence ID" value="NZ_JBHSPE010000001.1"/>
</dbReference>
<accession>A0A369USG8</accession>
<keyword evidence="1" id="KW-0175">Coiled coil</keyword>
<proteinExistence type="predicted"/>
<dbReference type="NCBIfam" id="TIGR03504">
    <property type="entry name" value="FimV_Cterm"/>
    <property type="match status" value="1"/>
</dbReference>
<keyword evidence="6" id="KW-1185">Reference proteome</keyword>
<feature type="chain" id="PRO_5016588372" evidence="3">
    <location>
        <begin position="23"/>
        <end position="777"/>
    </location>
</feature>
<dbReference type="InterPro" id="IPR038440">
    <property type="entry name" value="FimV_C_sf"/>
</dbReference>
<dbReference type="InterPro" id="IPR020012">
    <property type="entry name" value="LysM_FimV"/>
</dbReference>
<dbReference type="Gene3D" id="1.20.58.2200">
    <property type="match status" value="1"/>
</dbReference>
<comment type="caution">
    <text evidence="5">The sequence shown here is derived from an EMBL/GenBank/DDBJ whole genome shotgun (WGS) entry which is preliminary data.</text>
</comment>
<evidence type="ECO:0000259" key="4">
    <source>
        <dbReference type="Pfam" id="PF25800"/>
    </source>
</evidence>